<dbReference type="AlphaFoldDB" id="A0AA36IQ73"/>
<dbReference type="InterPro" id="IPR027417">
    <property type="entry name" value="P-loop_NTPase"/>
</dbReference>
<sequence length="862" mass="96867">MFKLHAELELDDEEQELVQRYRLSNVALVVSDPLDDLRQAFRPALFLGIVTFAVVWFLQALMTAVGVSGLVVLVMTIIYFRTLREQIILSNLTEGGRTFYCDSVVTLIHKQAYLERICSYLRQVLESAKNWDDRERPFWKAASLSFDPIYRGWGLRSETARRLKQAITRFGLSREARQVAELADRVAAECHAFGFDTENGQHVLAETIASDVLGRFVDDEDQVQHLPLFRTLTDCLRELIITERWFALPHETVAGVTPARSELWELEDGLKRTACILADFDAAMAAIADLFAVSLAPIIKQVPALLADHSDTEAGDVRFQTVLTETLSELPDIVESMLHAPFAPEFAEQDTMQALRARLQYNLILASGGTPEDPRALEKATRFPTKAPPMPPRTLIETYLGGTSLAGLFDVRVPITIPQATRFEHQHIVAGSGHGKTQTLQHFILHDLGVVAAGEASIIVMDSQSDLINTIAGLAEFAPGGPLADRLVLIDPTDVEWPVALNLFDFGLDRIDQYSLLDRERLINGVLELYDFVLGSLLEAGMTQKQNVIFRYITRLLLHIPNATIHTFRELLEDGGLDRYWPYVDQLTGSARAFFETEFESREFVSTRRQVLRRLYGILENQTFERMFSHPKSKLDLFAEMNAGKVILINTAKDLLKENGTEIFGRFFIAMIAQAAQERAVLARDRRLPTYVYIDEANDYFDRTIGTILSQARKYRVGMVLAHQYLGQLDGKLHEAIAANTAIKLAGGVSAKDARALAIELRTDASFIEAQDKLQFAAMVRGTTKRAVSIAIEPGRMEAQPRLSEEQRHAQRNEMRAAYAVHYSTLTASVADTEPTEEETPDPDATDQEADDDHEPMEWRLD</sequence>
<keyword evidence="2" id="KW-1133">Transmembrane helix</keyword>
<protein>
    <recommendedName>
        <fullName evidence="5">TraD/TraG TraM recognition site domain-containing protein</fullName>
    </recommendedName>
</protein>
<reference evidence="3" key="1">
    <citation type="submission" date="2023-08" db="EMBL/GenBank/DDBJ databases">
        <authorList>
            <person name="Chen Y."/>
            <person name="Shah S."/>
            <person name="Dougan E. K."/>
            <person name="Thang M."/>
            <person name="Chan C."/>
        </authorList>
    </citation>
    <scope>NUCLEOTIDE SEQUENCE</scope>
</reference>
<dbReference type="EMBL" id="CAUJNA010002223">
    <property type="protein sequence ID" value="CAJ1391518.1"/>
    <property type="molecule type" value="Genomic_DNA"/>
</dbReference>
<feature type="transmembrane region" description="Helical" evidence="2">
    <location>
        <begin position="40"/>
        <end position="58"/>
    </location>
</feature>
<comment type="caution">
    <text evidence="3">The sequence shown here is derived from an EMBL/GenBank/DDBJ whole genome shotgun (WGS) entry which is preliminary data.</text>
</comment>
<keyword evidence="2" id="KW-0812">Transmembrane</keyword>
<evidence type="ECO:0000256" key="1">
    <source>
        <dbReference type="SAM" id="MobiDB-lite"/>
    </source>
</evidence>
<accession>A0AA36IQ73</accession>
<feature type="compositionally biased region" description="Acidic residues" evidence="1">
    <location>
        <begin position="834"/>
        <end position="855"/>
    </location>
</feature>
<keyword evidence="2" id="KW-0472">Membrane</keyword>
<keyword evidence="4" id="KW-1185">Reference proteome</keyword>
<evidence type="ECO:0000313" key="3">
    <source>
        <dbReference type="EMBL" id="CAJ1391518.1"/>
    </source>
</evidence>
<dbReference type="Proteomes" id="UP001178507">
    <property type="component" value="Unassembled WGS sequence"/>
</dbReference>
<feature type="region of interest" description="Disordered" evidence="1">
    <location>
        <begin position="826"/>
        <end position="862"/>
    </location>
</feature>
<dbReference type="InterPro" id="IPR051162">
    <property type="entry name" value="T4SS_component"/>
</dbReference>
<evidence type="ECO:0000313" key="4">
    <source>
        <dbReference type="Proteomes" id="UP001178507"/>
    </source>
</evidence>
<gene>
    <name evidence="3" type="ORF">EVOR1521_LOCUS16782</name>
</gene>
<organism evidence="3 4">
    <name type="scientific">Effrenium voratum</name>
    <dbReference type="NCBI Taxonomy" id="2562239"/>
    <lineage>
        <taxon>Eukaryota</taxon>
        <taxon>Sar</taxon>
        <taxon>Alveolata</taxon>
        <taxon>Dinophyceae</taxon>
        <taxon>Suessiales</taxon>
        <taxon>Symbiodiniaceae</taxon>
        <taxon>Effrenium</taxon>
    </lineage>
</organism>
<proteinExistence type="predicted"/>
<evidence type="ECO:0000256" key="2">
    <source>
        <dbReference type="SAM" id="Phobius"/>
    </source>
</evidence>
<dbReference type="CDD" id="cd01127">
    <property type="entry name" value="TrwB_TraG_TraD_VirD4"/>
    <property type="match status" value="1"/>
</dbReference>
<name>A0AA36IQ73_9DINO</name>
<dbReference type="Gene3D" id="3.40.50.300">
    <property type="entry name" value="P-loop containing nucleotide triphosphate hydrolases"/>
    <property type="match status" value="2"/>
</dbReference>
<dbReference type="SUPFAM" id="SSF52540">
    <property type="entry name" value="P-loop containing nucleoside triphosphate hydrolases"/>
    <property type="match status" value="1"/>
</dbReference>
<dbReference type="PANTHER" id="PTHR30121">
    <property type="entry name" value="UNCHARACTERIZED PROTEIN YJGR-RELATED"/>
    <property type="match status" value="1"/>
</dbReference>
<dbReference type="PANTHER" id="PTHR30121:SF6">
    <property type="entry name" value="SLR6007 PROTEIN"/>
    <property type="match status" value="1"/>
</dbReference>
<evidence type="ECO:0008006" key="5">
    <source>
        <dbReference type="Google" id="ProtNLM"/>
    </source>
</evidence>